<evidence type="ECO:0000256" key="3">
    <source>
        <dbReference type="ARBA" id="ARBA00023163"/>
    </source>
</evidence>
<feature type="domain" description="HTH marR-type" evidence="4">
    <location>
        <begin position="1"/>
        <end position="140"/>
    </location>
</feature>
<dbReference type="PANTHER" id="PTHR42756:SF1">
    <property type="entry name" value="TRANSCRIPTIONAL REPRESSOR OF EMRAB OPERON"/>
    <property type="match status" value="1"/>
</dbReference>
<keyword evidence="2" id="KW-0238">DNA-binding</keyword>
<gene>
    <name evidence="5" type="ORF">ACFO5U_01285</name>
</gene>
<evidence type="ECO:0000256" key="1">
    <source>
        <dbReference type="ARBA" id="ARBA00023015"/>
    </source>
</evidence>
<dbReference type="SUPFAM" id="SSF46785">
    <property type="entry name" value="Winged helix' DNA-binding domain"/>
    <property type="match status" value="1"/>
</dbReference>
<reference evidence="6" key="1">
    <citation type="journal article" date="2019" name="Int. J. Syst. Evol. Microbiol.">
        <title>The Global Catalogue of Microorganisms (GCM) 10K type strain sequencing project: providing services to taxonomists for standard genome sequencing and annotation.</title>
        <authorList>
            <consortium name="The Broad Institute Genomics Platform"/>
            <consortium name="The Broad Institute Genome Sequencing Center for Infectious Disease"/>
            <person name="Wu L."/>
            <person name="Ma J."/>
        </authorList>
    </citation>
    <scope>NUCLEOTIDE SEQUENCE [LARGE SCALE GENOMIC DNA]</scope>
    <source>
        <strain evidence="6">CGMCC 1.12151</strain>
    </source>
</reference>
<keyword evidence="6" id="KW-1185">Reference proteome</keyword>
<dbReference type="RefSeq" id="WP_377275975.1">
    <property type="nucleotide sequence ID" value="NZ_JBHSGL010000002.1"/>
</dbReference>
<dbReference type="InterPro" id="IPR036388">
    <property type="entry name" value="WH-like_DNA-bd_sf"/>
</dbReference>
<dbReference type="Pfam" id="PF01047">
    <property type="entry name" value="MarR"/>
    <property type="match status" value="1"/>
</dbReference>
<dbReference type="InterPro" id="IPR000835">
    <property type="entry name" value="HTH_MarR-typ"/>
</dbReference>
<dbReference type="SMART" id="SM00347">
    <property type="entry name" value="HTH_MARR"/>
    <property type="match status" value="1"/>
</dbReference>
<name>A0ABV9M9F2_9BACL</name>
<dbReference type="InterPro" id="IPR036390">
    <property type="entry name" value="WH_DNA-bd_sf"/>
</dbReference>
<organism evidence="5 6">
    <name type="scientific">Planococcus dechangensis</name>
    <dbReference type="NCBI Taxonomy" id="1176255"/>
    <lineage>
        <taxon>Bacteria</taxon>
        <taxon>Bacillati</taxon>
        <taxon>Bacillota</taxon>
        <taxon>Bacilli</taxon>
        <taxon>Bacillales</taxon>
        <taxon>Caryophanaceae</taxon>
        <taxon>Planococcus</taxon>
    </lineage>
</organism>
<comment type="caution">
    <text evidence="5">The sequence shown here is derived from an EMBL/GenBank/DDBJ whole genome shotgun (WGS) entry which is preliminary data.</text>
</comment>
<accession>A0ABV9M9F2</accession>
<sequence length="147" mass="17139">MDKRITEAVELFQEVLFYGTERVIRSVDNPIWEEFSPEQMQSLKLISKEGQITSARLAILQGVHKSAVSNRIKKLLQKELIQVVQTADKREKLLELTDLGRQMLEESDRILAEYLEKLMSEQVNDQEIDQFLSIFRKLRTIMKTDGV</sequence>
<dbReference type="PROSITE" id="PS50995">
    <property type="entry name" value="HTH_MARR_2"/>
    <property type="match status" value="1"/>
</dbReference>
<evidence type="ECO:0000256" key="2">
    <source>
        <dbReference type="ARBA" id="ARBA00023125"/>
    </source>
</evidence>
<dbReference type="Gene3D" id="1.10.10.10">
    <property type="entry name" value="Winged helix-like DNA-binding domain superfamily/Winged helix DNA-binding domain"/>
    <property type="match status" value="1"/>
</dbReference>
<evidence type="ECO:0000259" key="4">
    <source>
        <dbReference type="PROSITE" id="PS50995"/>
    </source>
</evidence>
<evidence type="ECO:0000313" key="6">
    <source>
        <dbReference type="Proteomes" id="UP001595932"/>
    </source>
</evidence>
<keyword evidence="3" id="KW-0804">Transcription</keyword>
<protein>
    <submittedName>
        <fullName evidence="5">MarR family winged helix-turn-helix transcriptional regulator</fullName>
    </submittedName>
</protein>
<keyword evidence="1" id="KW-0805">Transcription regulation</keyword>
<evidence type="ECO:0000313" key="5">
    <source>
        <dbReference type="EMBL" id="MFC4711470.1"/>
    </source>
</evidence>
<dbReference type="EMBL" id="JBHSGL010000002">
    <property type="protein sequence ID" value="MFC4711470.1"/>
    <property type="molecule type" value="Genomic_DNA"/>
</dbReference>
<dbReference type="PANTHER" id="PTHR42756">
    <property type="entry name" value="TRANSCRIPTIONAL REGULATOR, MARR"/>
    <property type="match status" value="1"/>
</dbReference>
<dbReference type="Proteomes" id="UP001595932">
    <property type="component" value="Unassembled WGS sequence"/>
</dbReference>
<proteinExistence type="predicted"/>